<dbReference type="AlphaFoldDB" id="A0A848D0A0"/>
<proteinExistence type="predicted"/>
<gene>
    <name evidence="1" type="ORF">HF838_13575</name>
</gene>
<dbReference type="Pfam" id="PF14119">
    <property type="entry name" value="DUF4288"/>
    <property type="match status" value="1"/>
</dbReference>
<accession>A0A848D0A0</accession>
<organism evidence="1 2">
    <name type="scientific">Aneurinibacillus aneurinilyticus</name>
    <name type="common">Bacillus aneurinolyticus</name>
    <dbReference type="NCBI Taxonomy" id="1391"/>
    <lineage>
        <taxon>Bacteria</taxon>
        <taxon>Bacillati</taxon>
        <taxon>Bacillota</taxon>
        <taxon>Bacilli</taxon>
        <taxon>Bacillales</taxon>
        <taxon>Paenibacillaceae</taxon>
        <taxon>Aneurinibacillus group</taxon>
        <taxon>Aneurinibacillus</taxon>
    </lineage>
</organism>
<evidence type="ECO:0000313" key="2">
    <source>
        <dbReference type="Proteomes" id="UP000561326"/>
    </source>
</evidence>
<protein>
    <submittedName>
        <fullName evidence="1">DUF4288 domain-containing protein</fullName>
    </submittedName>
</protein>
<dbReference type="Proteomes" id="UP000561326">
    <property type="component" value="Unassembled WGS sequence"/>
</dbReference>
<evidence type="ECO:0000313" key="1">
    <source>
        <dbReference type="EMBL" id="NME99292.1"/>
    </source>
</evidence>
<dbReference type="RefSeq" id="WP_168975514.1">
    <property type="nucleotide sequence ID" value="NZ_JABAGO010000025.1"/>
</dbReference>
<reference evidence="1 2" key="1">
    <citation type="submission" date="2020-04" db="EMBL/GenBank/DDBJ databases">
        <authorList>
            <person name="Hitch T.C.A."/>
            <person name="Wylensek D."/>
            <person name="Clavel T."/>
        </authorList>
    </citation>
    <scope>NUCLEOTIDE SEQUENCE [LARGE SCALE GENOMIC DNA]</scope>
    <source>
        <strain evidence="1 2">WB01_D5_05</strain>
    </source>
</reference>
<sequence>MKNQSQKPQMNWYAVKVLFESVHSGRPLPHKIDEHYFANEKLFEESIILIRAVTMEQAYKLAEKQAKRSEHEYLNAYGETVKWQLVSVLHAFELDDDEWENGTELYSRFIHAKREDDVKHIIARYYPEAVEE</sequence>
<dbReference type="InterPro" id="IPR025630">
    <property type="entry name" value="DUF4288"/>
</dbReference>
<dbReference type="EMBL" id="JABAGO010000025">
    <property type="protein sequence ID" value="NME99292.1"/>
    <property type="molecule type" value="Genomic_DNA"/>
</dbReference>
<comment type="caution">
    <text evidence="1">The sequence shown here is derived from an EMBL/GenBank/DDBJ whole genome shotgun (WGS) entry which is preliminary data.</text>
</comment>
<name>A0A848D0A0_ANEAE</name>